<dbReference type="STRING" id="88036.D8REM9"/>
<evidence type="ECO:0000256" key="4">
    <source>
        <dbReference type="RuleBase" id="RU000564"/>
    </source>
</evidence>
<comment type="similarity">
    <text evidence="1">Belongs to the bacterial ribosomal protein bL31 family. Type A subfamily.</text>
</comment>
<dbReference type="Gene3D" id="4.10.830.30">
    <property type="entry name" value="Ribosomal protein L31"/>
    <property type="match status" value="1"/>
</dbReference>
<dbReference type="OMA" id="VYCNGEH"/>
<proteinExistence type="inferred from homology"/>
<reference evidence="6 7" key="1">
    <citation type="journal article" date="2011" name="Science">
        <title>The Selaginella genome identifies genetic changes associated with the evolution of vascular plants.</title>
        <authorList>
            <person name="Banks J.A."/>
            <person name="Nishiyama T."/>
            <person name="Hasebe M."/>
            <person name="Bowman J.L."/>
            <person name="Gribskov M."/>
            <person name="dePamphilis C."/>
            <person name="Albert V.A."/>
            <person name="Aono N."/>
            <person name="Aoyama T."/>
            <person name="Ambrose B.A."/>
            <person name="Ashton N.W."/>
            <person name="Axtell M.J."/>
            <person name="Barker E."/>
            <person name="Barker M.S."/>
            <person name="Bennetzen J.L."/>
            <person name="Bonawitz N.D."/>
            <person name="Chapple C."/>
            <person name="Cheng C."/>
            <person name="Correa L.G."/>
            <person name="Dacre M."/>
            <person name="DeBarry J."/>
            <person name="Dreyer I."/>
            <person name="Elias M."/>
            <person name="Engstrom E.M."/>
            <person name="Estelle M."/>
            <person name="Feng L."/>
            <person name="Finet C."/>
            <person name="Floyd S.K."/>
            <person name="Frommer W.B."/>
            <person name="Fujita T."/>
            <person name="Gramzow L."/>
            <person name="Gutensohn M."/>
            <person name="Harholt J."/>
            <person name="Hattori M."/>
            <person name="Heyl A."/>
            <person name="Hirai T."/>
            <person name="Hiwatashi Y."/>
            <person name="Ishikawa M."/>
            <person name="Iwata M."/>
            <person name="Karol K.G."/>
            <person name="Koehler B."/>
            <person name="Kolukisaoglu U."/>
            <person name="Kubo M."/>
            <person name="Kurata T."/>
            <person name="Lalonde S."/>
            <person name="Li K."/>
            <person name="Li Y."/>
            <person name="Litt A."/>
            <person name="Lyons E."/>
            <person name="Manning G."/>
            <person name="Maruyama T."/>
            <person name="Michael T.P."/>
            <person name="Mikami K."/>
            <person name="Miyazaki S."/>
            <person name="Morinaga S."/>
            <person name="Murata T."/>
            <person name="Mueller-Roeber B."/>
            <person name="Nelson D.R."/>
            <person name="Obara M."/>
            <person name="Oguri Y."/>
            <person name="Olmstead R.G."/>
            <person name="Onodera N."/>
            <person name="Petersen B.L."/>
            <person name="Pils B."/>
            <person name="Prigge M."/>
            <person name="Rensing S.A."/>
            <person name="Riano-Pachon D.M."/>
            <person name="Roberts A.W."/>
            <person name="Sato Y."/>
            <person name="Scheller H.V."/>
            <person name="Schulz B."/>
            <person name="Schulz C."/>
            <person name="Shakirov E.V."/>
            <person name="Shibagaki N."/>
            <person name="Shinohara N."/>
            <person name="Shippen D.E."/>
            <person name="Soerensen I."/>
            <person name="Sotooka R."/>
            <person name="Sugimoto N."/>
            <person name="Sugita M."/>
            <person name="Sumikawa N."/>
            <person name="Tanurdzic M."/>
            <person name="Theissen G."/>
            <person name="Ulvskov P."/>
            <person name="Wakazuki S."/>
            <person name="Weng J.K."/>
            <person name="Willats W.W."/>
            <person name="Wipf D."/>
            <person name="Wolf P.G."/>
            <person name="Yang L."/>
            <person name="Zimmer A.D."/>
            <person name="Zhu Q."/>
            <person name="Mitros T."/>
            <person name="Hellsten U."/>
            <person name="Loque D."/>
            <person name="Otillar R."/>
            <person name="Salamov A."/>
            <person name="Schmutz J."/>
            <person name="Shapiro H."/>
            <person name="Lindquist E."/>
            <person name="Lucas S."/>
            <person name="Rokhsar D."/>
            <person name="Grigoriev I.V."/>
        </authorList>
    </citation>
    <scope>NUCLEOTIDE SEQUENCE [LARGE SCALE GENOMIC DNA]</scope>
</reference>
<dbReference type="OrthoDB" id="793at2759"/>
<dbReference type="FunCoup" id="D8REM9">
    <property type="interactions" value="1794"/>
</dbReference>
<dbReference type="NCBIfam" id="NF001809">
    <property type="entry name" value="PRK00528.1"/>
    <property type="match status" value="1"/>
</dbReference>
<evidence type="ECO:0000256" key="3">
    <source>
        <dbReference type="ARBA" id="ARBA00023274"/>
    </source>
</evidence>
<protein>
    <recommendedName>
        <fullName evidence="4">50S ribosomal protein L31</fullName>
    </recommendedName>
</protein>
<dbReference type="GO" id="GO:1990904">
    <property type="term" value="C:ribonucleoprotein complex"/>
    <property type="evidence" value="ECO:0007669"/>
    <property type="project" value="UniProtKB-KW"/>
</dbReference>
<dbReference type="Gramene" id="EFJ29468">
    <property type="protein sequence ID" value="EFJ29468"/>
    <property type="gene ID" value="SELMODRAFT_91229"/>
</dbReference>
<evidence type="ECO:0000256" key="1">
    <source>
        <dbReference type="ARBA" id="ARBA00009296"/>
    </source>
</evidence>
<dbReference type="AlphaFoldDB" id="D8REM9"/>
<dbReference type="InterPro" id="IPR002150">
    <property type="entry name" value="Ribosomal_bL31"/>
</dbReference>
<feature type="non-terminal residue" evidence="6">
    <location>
        <position position="1"/>
    </location>
</feature>
<accession>D8REM9</accession>
<keyword evidence="3 4" id="KW-0687">Ribonucleoprotein</keyword>
<dbReference type="PANTHER" id="PTHR33280:SF1">
    <property type="entry name" value="LARGE RIBOSOMAL SUBUNIT PROTEIN BL31C"/>
    <property type="match status" value="1"/>
</dbReference>
<dbReference type="PRINTS" id="PR01249">
    <property type="entry name" value="RIBOSOMALL31"/>
</dbReference>
<dbReference type="PANTHER" id="PTHR33280">
    <property type="entry name" value="50S RIBOSOMAL PROTEIN L31, CHLOROPLASTIC"/>
    <property type="match status" value="1"/>
</dbReference>
<dbReference type="GO" id="GO:0003735">
    <property type="term" value="F:structural constituent of ribosome"/>
    <property type="evidence" value="ECO:0000318"/>
    <property type="project" value="GO_Central"/>
</dbReference>
<dbReference type="KEGG" id="smo:SELMODRAFT_94212"/>
<dbReference type="EMBL" id="GL377577">
    <property type="protein sequence ID" value="EFJ29468.1"/>
    <property type="molecule type" value="Genomic_DNA"/>
</dbReference>
<dbReference type="HOGENOM" id="CLU_114306_0_1_1"/>
<dbReference type="Pfam" id="PF01197">
    <property type="entry name" value="Ribosomal_L31"/>
    <property type="match status" value="1"/>
</dbReference>
<name>D8REM9_SELML</name>
<organism evidence="7">
    <name type="scientific">Selaginella moellendorffii</name>
    <name type="common">Spikemoss</name>
    <dbReference type="NCBI Taxonomy" id="88036"/>
    <lineage>
        <taxon>Eukaryota</taxon>
        <taxon>Viridiplantae</taxon>
        <taxon>Streptophyta</taxon>
        <taxon>Embryophyta</taxon>
        <taxon>Tracheophyta</taxon>
        <taxon>Lycopodiopsida</taxon>
        <taxon>Selaginellales</taxon>
        <taxon>Selaginellaceae</taxon>
        <taxon>Selaginella</taxon>
    </lineage>
</organism>
<dbReference type="InterPro" id="IPR034704">
    <property type="entry name" value="Ribosomal_bL28/bL31-like_sf"/>
</dbReference>
<dbReference type="GO" id="GO:0006412">
    <property type="term" value="P:translation"/>
    <property type="evidence" value="ECO:0000318"/>
    <property type="project" value="GO_Central"/>
</dbReference>
<dbReference type="GO" id="GO:0005840">
    <property type="term" value="C:ribosome"/>
    <property type="evidence" value="ECO:0007669"/>
    <property type="project" value="UniProtKB-KW"/>
</dbReference>
<keyword evidence="7" id="KW-1185">Reference proteome</keyword>
<evidence type="ECO:0000256" key="2">
    <source>
        <dbReference type="ARBA" id="ARBA00022980"/>
    </source>
</evidence>
<dbReference type="InterPro" id="IPR042105">
    <property type="entry name" value="Ribosomal_bL31_sf"/>
</dbReference>
<evidence type="ECO:0000313" key="5">
    <source>
        <dbReference type="EMBL" id="EFJ28038.1"/>
    </source>
</evidence>
<evidence type="ECO:0000313" key="6">
    <source>
        <dbReference type="EMBL" id="EFJ29468.1"/>
    </source>
</evidence>
<dbReference type="SUPFAM" id="SSF143800">
    <property type="entry name" value="L28p-like"/>
    <property type="match status" value="1"/>
</dbReference>
<evidence type="ECO:0000313" key="7">
    <source>
        <dbReference type="Proteomes" id="UP000001514"/>
    </source>
</evidence>
<dbReference type="InParanoid" id="D8REM9"/>
<dbReference type="KEGG" id="smo:SELMODRAFT_91229"/>
<sequence>TIHRSLQSKVERGDARIVCRKPDIHPAFFSEAKVFCKGEHVMTTGGTQAEYVVDIWSGNHPFYQGGKSGVVMTTDQLEKFRRKYGSLGSMNNIPVITNSVPKFDKKGKKPDKKKKR</sequence>
<gene>
    <name evidence="6" type="ORF">SELMODRAFT_91229</name>
    <name evidence="5" type="ORF">SELMODRAFT_94212</name>
</gene>
<keyword evidence="2 4" id="KW-0689">Ribosomal protein</keyword>
<dbReference type="Proteomes" id="UP000001514">
    <property type="component" value="Unassembled WGS sequence"/>
</dbReference>
<dbReference type="eggNOG" id="ENOG502S4BF">
    <property type="taxonomic scope" value="Eukaryota"/>
</dbReference>
<dbReference type="NCBIfam" id="TIGR00105">
    <property type="entry name" value="L31"/>
    <property type="match status" value="1"/>
</dbReference>
<dbReference type="EMBL" id="GL377580">
    <property type="protein sequence ID" value="EFJ28038.1"/>
    <property type="molecule type" value="Genomic_DNA"/>
</dbReference>
<dbReference type="Gramene" id="EFJ28038">
    <property type="protein sequence ID" value="EFJ28038"/>
    <property type="gene ID" value="SELMODRAFT_94212"/>
</dbReference>